<protein>
    <submittedName>
        <fullName evidence="1">Uncharacterized protein</fullName>
    </submittedName>
</protein>
<keyword evidence="2" id="KW-1185">Reference proteome</keyword>
<proteinExistence type="predicted"/>
<dbReference type="EMBL" id="JANAVB010004599">
    <property type="protein sequence ID" value="KAJ6848700.1"/>
    <property type="molecule type" value="Genomic_DNA"/>
</dbReference>
<name>A0AAX6I5T6_IRIPA</name>
<organism evidence="1 2">
    <name type="scientific">Iris pallida</name>
    <name type="common">Sweet iris</name>
    <dbReference type="NCBI Taxonomy" id="29817"/>
    <lineage>
        <taxon>Eukaryota</taxon>
        <taxon>Viridiplantae</taxon>
        <taxon>Streptophyta</taxon>
        <taxon>Embryophyta</taxon>
        <taxon>Tracheophyta</taxon>
        <taxon>Spermatophyta</taxon>
        <taxon>Magnoliopsida</taxon>
        <taxon>Liliopsida</taxon>
        <taxon>Asparagales</taxon>
        <taxon>Iridaceae</taxon>
        <taxon>Iridoideae</taxon>
        <taxon>Irideae</taxon>
        <taxon>Iris</taxon>
    </lineage>
</organism>
<accession>A0AAX6I5T6</accession>
<dbReference type="AlphaFoldDB" id="A0AAX6I5T6"/>
<sequence length="41" mass="4701">MCYLFTHDHQRLILNSILLNVRFWTQSGSTESSPAPCYSPS</sequence>
<evidence type="ECO:0000313" key="1">
    <source>
        <dbReference type="EMBL" id="KAJ6848700.1"/>
    </source>
</evidence>
<reference evidence="1" key="1">
    <citation type="journal article" date="2023" name="GigaByte">
        <title>Genome assembly of the bearded iris, Iris pallida Lam.</title>
        <authorList>
            <person name="Bruccoleri R.E."/>
            <person name="Oakeley E.J."/>
            <person name="Faust A.M.E."/>
            <person name="Altorfer M."/>
            <person name="Dessus-Babus S."/>
            <person name="Burckhardt D."/>
            <person name="Oertli M."/>
            <person name="Naumann U."/>
            <person name="Petersen F."/>
            <person name="Wong J."/>
        </authorList>
    </citation>
    <scope>NUCLEOTIDE SEQUENCE</scope>
    <source>
        <strain evidence="1">GSM-AAB239-AS_SAM_17_03QT</strain>
    </source>
</reference>
<evidence type="ECO:0000313" key="2">
    <source>
        <dbReference type="Proteomes" id="UP001140949"/>
    </source>
</evidence>
<comment type="caution">
    <text evidence="1">The sequence shown here is derived from an EMBL/GenBank/DDBJ whole genome shotgun (WGS) entry which is preliminary data.</text>
</comment>
<reference evidence="1" key="2">
    <citation type="submission" date="2023-04" db="EMBL/GenBank/DDBJ databases">
        <authorList>
            <person name="Bruccoleri R.E."/>
            <person name="Oakeley E.J."/>
            <person name="Faust A.-M."/>
            <person name="Dessus-Babus S."/>
            <person name="Altorfer M."/>
            <person name="Burckhardt D."/>
            <person name="Oertli M."/>
            <person name="Naumann U."/>
            <person name="Petersen F."/>
            <person name="Wong J."/>
        </authorList>
    </citation>
    <scope>NUCLEOTIDE SEQUENCE</scope>
    <source>
        <strain evidence="1">GSM-AAB239-AS_SAM_17_03QT</strain>
        <tissue evidence="1">Leaf</tissue>
    </source>
</reference>
<gene>
    <name evidence="1" type="ORF">M6B38_275785</name>
</gene>
<dbReference type="Proteomes" id="UP001140949">
    <property type="component" value="Unassembled WGS sequence"/>
</dbReference>